<keyword evidence="2" id="KW-1032">Host cell membrane</keyword>
<evidence type="ECO:0000256" key="9">
    <source>
        <dbReference type="ARBA" id="ARBA00023136"/>
    </source>
</evidence>
<dbReference type="HAMAP" id="MF_04034">
    <property type="entry name" value="HSV_GL_alphagamma"/>
    <property type="match status" value="1"/>
</dbReference>
<protein>
    <submittedName>
        <fullName evidence="24">Envelope glycoprotein L</fullName>
    </submittedName>
</protein>
<dbReference type="EMBL" id="KT324746">
    <property type="protein sequence ID" value="AMB16811.1"/>
    <property type="molecule type" value="Genomic_DNA"/>
</dbReference>
<dbReference type="InterPro" id="IPR034708">
    <property type="entry name" value="HSV_GL_alphagamma"/>
</dbReference>
<dbReference type="EMBL" id="KT324739">
    <property type="protein sequence ID" value="AMB16258.1"/>
    <property type="molecule type" value="Genomic_DNA"/>
</dbReference>
<dbReference type="EMBL" id="KT324740">
    <property type="protein sequence ID" value="AMB16337.1"/>
    <property type="molecule type" value="Genomic_DNA"/>
</dbReference>
<keyword evidence="6" id="KW-0946">Virion</keyword>
<dbReference type="EMBL" id="KT324743">
    <property type="protein sequence ID" value="AMB16574.1"/>
    <property type="molecule type" value="Genomic_DNA"/>
</dbReference>
<evidence type="ECO:0000313" key="16">
    <source>
        <dbReference type="EMBL" id="AMB16100.1"/>
    </source>
</evidence>
<accession>A0A109QI37</accession>
<organism evidence="24">
    <name type="scientific">Equid alphaherpesvirus 4</name>
    <name type="common">Equine herpesvirus 4</name>
    <dbReference type="NCBI Taxonomy" id="10331"/>
    <lineage>
        <taxon>Viruses</taxon>
        <taxon>Duplodnaviria</taxon>
        <taxon>Heunggongvirae</taxon>
        <taxon>Peploviricota</taxon>
        <taxon>Herviviricetes</taxon>
        <taxon>Herpesvirales</taxon>
        <taxon>Orthoherpesviridae</taxon>
        <taxon>Alphaherpesvirinae</taxon>
        <taxon>Varicellovirus</taxon>
        <taxon>Varicellovirus equidalpha4</taxon>
    </lineage>
</organism>
<dbReference type="EMBL" id="KT324735">
    <property type="protein sequence ID" value="AMB15942.1"/>
    <property type="molecule type" value="Genomic_DNA"/>
</dbReference>
<dbReference type="EMBL" id="KT324738">
    <property type="protein sequence ID" value="AMB16179.1"/>
    <property type="molecule type" value="Genomic_DNA"/>
</dbReference>
<evidence type="ECO:0000259" key="13">
    <source>
        <dbReference type="Pfam" id="PF05259"/>
    </source>
</evidence>
<evidence type="ECO:0000313" key="26">
    <source>
        <dbReference type="EMBL" id="AMB16890.1"/>
    </source>
</evidence>
<evidence type="ECO:0000256" key="1">
    <source>
        <dbReference type="ARBA" id="ARBA00022506"/>
    </source>
</evidence>
<evidence type="ECO:0000313" key="15">
    <source>
        <dbReference type="EMBL" id="AMB16021.1"/>
    </source>
</evidence>
<evidence type="ECO:0000256" key="11">
    <source>
        <dbReference type="ARBA" id="ARBA00023180"/>
    </source>
</evidence>
<dbReference type="InterPro" id="IPR038311">
    <property type="entry name" value="Herpes_gL_N_sf"/>
</dbReference>
<evidence type="ECO:0000256" key="3">
    <source>
        <dbReference type="ARBA" id="ARBA00022521"/>
    </source>
</evidence>
<keyword evidence="5" id="KW-1040">Host Golgi apparatus</keyword>
<evidence type="ECO:0000256" key="7">
    <source>
        <dbReference type="ARBA" id="ARBA00022870"/>
    </source>
</evidence>
<dbReference type="GO" id="GO:0019064">
    <property type="term" value="P:fusion of virus membrane with host plasma membrane"/>
    <property type="evidence" value="ECO:0007669"/>
    <property type="project" value="UniProtKB-KW"/>
</dbReference>
<keyword evidence="10" id="KW-1015">Disulfide bond</keyword>
<reference evidence="24" key="1">
    <citation type="journal article" date="2015" name="J. Gen. Virol.">
        <title>Evidence of widespread natural recombination among field isolates of equine herpesvirus 4 but not among field isolates of equine herpesvirus 1.</title>
        <authorList>
            <person name="Vaz P.K."/>
            <person name="Horsington J."/>
            <person name="Hartley C.A."/>
            <person name="Browning G.F."/>
            <person name="Ficorilli N.P."/>
            <person name="Studdert M.J."/>
            <person name="Gilkerson J.R."/>
            <person name="Devlin J.M."/>
        </authorList>
    </citation>
    <scope>NUCLEOTIDE SEQUENCE</scope>
    <source>
        <strain evidence="23">1532-99</strain>
        <strain evidence="14">1546-99</strain>
        <strain evidence="17">157-69</strain>
        <strain evidence="21">2387-75</strain>
        <strain evidence="25">3056-07</strain>
        <strain evidence="22">306-74</strain>
        <strain evidence="18">3407-77</strain>
        <strain evidence="16">3409-77</strain>
        <strain evidence="19">405-76</strain>
        <strain evidence="26">475-78</strain>
        <strain evidence="20">960-90</strain>
        <strain evidence="27">ER39-67</strain>
        <strain evidence="24">R19-68</strain>
        <strain evidence="15">RT4-70</strain>
    </source>
</reference>
<accession>O39302</accession>
<evidence type="ECO:0000256" key="8">
    <source>
        <dbReference type="ARBA" id="ARBA00022879"/>
    </source>
</evidence>
<dbReference type="EMBL" id="KT324736">
    <property type="protein sequence ID" value="AMB16021.1"/>
    <property type="molecule type" value="Genomic_DNA"/>
</dbReference>
<evidence type="ECO:0000313" key="14">
    <source>
        <dbReference type="EMBL" id="AMB15942.1"/>
    </source>
</evidence>
<sequence>MYHSQLGVSRKNLYINRCTKAKQPLSLESFKRMGRPMFCWIKLELIYMITWLVATKLAKSNKLEFTWSSGEPKRILEASCGSGPIMKGQLFTPPNVKNLLNKTLGIMVKAHCTPPEAILWVDIPPKPVWVNPFAVIQGLAEDVTNGNIPQDFKEMLLLALDESLTQSQASPDEILGPPPLGCFAGPFFLSTPESKEIAEGVKDSCIPASYYAEIQETSE</sequence>
<dbReference type="EMBL" id="KT324744">
    <property type="protein sequence ID" value="AMB16653.1"/>
    <property type="molecule type" value="Genomic_DNA"/>
</dbReference>
<evidence type="ECO:0000256" key="4">
    <source>
        <dbReference type="ARBA" id="ARBA00022595"/>
    </source>
</evidence>
<dbReference type="InterPro" id="IPR007923">
    <property type="entry name" value="Herpes_gL_N"/>
</dbReference>
<dbReference type="EMBL" id="KT324748">
    <property type="protein sequence ID" value="AMB16969.1"/>
    <property type="molecule type" value="Genomic_DNA"/>
</dbReference>
<keyword evidence="3" id="KW-1169">Fusion of virus membrane with host cell membrane</keyword>
<dbReference type="PROSITE" id="PS52024">
    <property type="entry name" value="GL_AHV"/>
    <property type="match status" value="1"/>
</dbReference>
<evidence type="ECO:0000313" key="23">
    <source>
        <dbReference type="EMBL" id="AMB16653.1"/>
    </source>
</evidence>
<evidence type="ECO:0000313" key="27">
    <source>
        <dbReference type="EMBL" id="AMB16969.1"/>
    </source>
</evidence>
<dbReference type="EMBL" id="KT324741">
    <property type="protein sequence ID" value="AMB16416.1"/>
    <property type="molecule type" value="Genomic_DNA"/>
</dbReference>
<keyword evidence="11" id="KW-0325">Glycoprotein</keyword>
<dbReference type="EMBL" id="KT324737">
    <property type="protein sequence ID" value="AMB16100.1"/>
    <property type="molecule type" value="Genomic_DNA"/>
</dbReference>
<dbReference type="Pfam" id="PF05259">
    <property type="entry name" value="Herpes_UL1"/>
    <property type="match status" value="1"/>
</dbReference>
<evidence type="ECO:0000256" key="5">
    <source>
        <dbReference type="ARBA" id="ARBA00022812"/>
    </source>
</evidence>
<keyword evidence="9" id="KW-0472">Membrane</keyword>
<evidence type="ECO:0000256" key="12">
    <source>
        <dbReference type="ARBA" id="ARBA00023296"/>
    </source>
</evidence>
<dbReference type="EMBL" id="KT324747">
    <property type="protein sequence ID" value="AMB16890.1"/>
    <property type="molecule type" value="Genomic_DNA"/>
</dbReference>
<dbReference type="EMBL" id="KT324745">
    <property type="protein sequence ID" value="AMB16732.1"/>
    <property type="molecule type" value="Genomic_DNA"/>
</dbReference>
<evidence type="ECO:0000313" key="20">
    <source>
        <dbReference type="EMBL" id="AMB16416.1"/>
    </source>
</evidence>
<keyword evidence="1" id="KW-1168">Fusion of virus membrane with host membrane</keyword>
<name>A0A109QI37_9ALPH</name>
<keyword evidence="8 24" id="KW-0261">Viral envelope protein</keyword>
<keyword evidence="12" id="KW-1160">Virus entry into host cell</keyword>
<dbReference type="GO" id="GO:0019031">
    <property type="term" value="C:viral envelope"/>
    <property type="evidence" value="ECO:0007669"/>
    <property type="project" value="UniProtKB-KW"/>
</dbReference>
<evidence type="ECO:0000313" key="21">
    <source>
        <dbReference type="EMBL" id="AMB16495.1"/>
    </source>
</evidence>
<evidence type="ECO:0000256" key="2">
    <source>
        <dbReference type="ARBA" id="ARBA00022511"/>
    </source>
</evidence>
<evidence type="ECO:0000313" key="24">
    <source>
        <dbReference type="EMBL" id="AMB16732.1"/>
    </source>
</evidence>
<evidence type="ECO:0000313" key="22">
    <source>
        <dbReference type="EMBL" id="AMB16574.1"/>
    </source>
</evidence>
<dbReference type="EMBL" id="KT324742">
    <property type="protein sequence ID" value="AMB16495.1"/>
    <property type="molecule type" value="Genomic_DNA"/>
</dbReference>
<keyword evidence="4" id="KW-1162">Viral penetration into host cytoplasm</keyword>
<evidence type="ECO:0000313" key="25">
    <source>
        <dbReference type="EMBL" id="AMB16811.1"/>
    </source>
</evidence>
<evidence type="ECO:0000256" key="6">
    <source>
        <dbReference type="ARBA" id="ARBA00022844"/>
    </source>
</evidence>
<dbReference type="GO" id="GO:0046718">
    <property type="term" value="P:symbiont entry into host cell"/>
    <property type="evidence" value="ECO:0007669"/>
    <property type="project" value="UniProtKB-KW"/>
</dbReference>
<evidence type="ECO:0000313" key="18">
    <source>
        <dbReference type="EMBL" id="AMB16258.1"/>
    </source>
</evidence>
<evidence type="ECO:0000256" key="10">
    <source>
        <dbReference type="ARBA" id="ARBA00023157"/>
    </source>
</evidence>
<proteinExistence type="inferred from homology"/>
<feature type="domain" description="Herpesvirus glycoprotein L N-terminal" evidence="13">
    <location>
        <begin position="92"/>
        <end position="161"/>
    </location>
</feature>
<dbReference type="Gene3D" id="3.30.390.170">
    <property type="match status" value="1"/>
</dbReference>
<evidence type="ECO:0000313" key="17">
    <source>
        <dbReference type="EMBL" id="AMB16179.1"/>
    </source>
</evidence>
<evidence type="ECO:0000313" key="19">
    <source>
        <dbReference type="EMBL" id="AMB16337.1"/>
    </source>
</evidence>
<keyword evidence="7" id="KW-1043">Host membrane</keyword>